<evidence type="ECO:0000259" key="9">
    <source>
        <dbReference type="Pfam" id="PF09179"/>
    </source>
</evidence>
<keyword evidence="3 7" id="KW-0819">tRNA processing</keyword>
<dbReference type="CDD" id="cd01992">
    <property type="entry name" value="TilS_N"/>
    <property type="match status" value="1"/>
</dbReference>
<sequence length="323" mass="37345">MFWTPLHAQIDRSLKHRQILPRGSRVLIAVSGGQDSLCLAKLCLDLQPKWEWNLAIAHCDHQWQADSQTNVKQVQELAQTWQLPFYLKTATQLRESEAEARTWRYQSLIEIARDRHYQIVVTGHTASDRAETLLYNLVRGSGADGLQSLTWKRPLTNTINLVRPLLEVSRQQTLEFCQQLNLPVWQDATNQDLKYARNRIRQDLIPYLQQHFNPQADKHLAQTAELLQADIAYLEESATKIRLEAQHQSERAIHRLVLKSAPLALQRRVIRQFLIEVLPHSPNFQQIEKVMRLIDAPNRSQTDPFPGGAIAKVEHPWIQVINP</sequence>
<dbReference type="GO" id="GO:0005737">
    <property type="term" value="C:cytoplasm"/>
    <property type="evidence" value="ECO:0007669"/>
    <property type="project" value="UniProtKB-SubCell"/>
</dbReference>
<comment type="catalytic activity">
    <reaction evidence="6 7">
        <text>cytidine(34) in tRNA(Ile2) + L-lysine + ATP = lysidine(34) in tRNA(Ile2) + AMP + diphosphate + H(+)</text>
        <dbReference type="Rhea" id="RHEA:43744"/>
        <dbReference type="Rhea" id="RHEA-COMP:10625"/>
        <dbReference type="Rhea" id="RHEA-COMP:10670"/>
        <dbReference type="ChEBI" id="CHEBI:15378"/>
        <dbReference type="ChEBI" id="CHEBI:30616"/>
        <dbReference type="ChEBI" id="CHEBI:32551"/>
        <dbReference type="ChEBI" id="CHEBI:33019"/>
        <dbReference type="ChEBI" id="CHEBI:82748"/>
        <dbReference type="ChEBI" id="CHEBI:83665"/>
        <dbReference type="ChEBI" id="CHEBI:456215"/>
        <dbReference type="EC" id="6.3.4.19"/>
    </reaction>
</comment>
<reference evidence="10" key="1">
    <citation type="submission" date="2016-09" db="EMBL/GenBank/DDBJ databases">
        <title>Draft genome of thermotolerant cyanobacterium Desertifilum sp. strain IPPAS B-1220.</title>
        <authorList>
            <person name="Sinetova M.A."/>
            <person name="Bolakhan K."/>
            <person name="Zayadan B.K."/>
            <person name="Mironov K.S."/>
            <person name="Ustinova V."/>
            <person name="Kupriyanova E.V."/>
            <person name="Sidorov R.A."/>
            <person name="Skrypnik A.N."/>
            <person name="Gogoleva N.E."/>
            <person name="Gogolev Y.V."/>
            <person name="Los D.A."/>
        </authorList>
    </citation>
    <scope>NUCLEOTIDE SEQUENCE [LARGE SCALE GENOMIC DNA]</scope>
    <source>
        <strain evidence="10">IPPAS B-1220</strain>
    </source>
</reference>
<keyword evidence="2 7" id="KW-0436">Ligase</keyword>
<accession>A0A1E5QH32</accession>
<evidence type="ECO:0000256" key="4">
    <source>
        <dbReference type="ARBA" id="ARBA00022741"/>
    </source>
</evidence>
<dbReference type="NCBIfam" id="TIGR02432">
    <property type="entry name" value="lysidine_TilS_N"/>
    <property type="match status" value="1"/>
</dbReference>
<evidence type="ECO:0000256" key="1">
    <source>
        <dbReference type="ARBA" id="ARBA00022490"/>
    </source>
</evidence>
<dbReference type="SUPFAM" id="SSF82829">
    <property type="entry name" value="MesJ substrate recognition domain-like"/>
    <property type="match status" value="1"/>
</dbReference>
<keyword evidence="5 7" id="KW-0067">ATP-binding</keyword>
<comment type="subcellular location">
    <subcellularLocation>
        <location evidence="7">Cytoplasm</location>
    </subcellularLocation>
</comment>
<dbReference type="GO" id="GO:0032267">
    <property type="term" value="F:tRNA(Ile)-lysidine synthase activity"/>
    <property type="evidence" value="ECO:0007669"/>
    <property type="project" value="UniProtKB-EC"/>
</dbReference>
<dbReference type="InterPro" id="IPR011063">
    <property type="entry name" value="TilS/TtcA_N"/>
</dbReference>
<feature type="domain" description="tRNA(Ile)-lysidine synthase substrate-binding" evidence="9">
    <location>
        <begin position="258"/>
        <end position="301"/>
    </location>
</feature>
<gene>
    <name evidence="7" type="primary">tilS</name>
    <name evidence="10" type="ORF">BH720_16970</name>
</gene>
<evidence type="ECO:0000256" key="5">
    <source>
        <dbReference type="ARBA" id="ARBA00022840"/>
    </source>
</evidence>
<evidence type="ECO:0000256" key="2">
    <source>
        <dbReference type="ARBA" id="ARBA00022598"/>
    </source>
</evidence>
<evidence type="ECO:0000313" key="10">
    <source>
        <dbReference type="EMBL" id="OEJ73996.1"/>
    </source>
</evidence>
<organism evidence="10">
    <name type="scientific">Desertifilum tharense IPPAS B-1220</name>
    <dbReference type="NCBI Taxonomy" id="1781255"/>
    <lineage>
        <taxon>Bacteria</taxon>
        <taxon>Bacillati</taxon>
        <taxon>Cyanobacteriota</taxon>
        <taxon>Cyanophyceae</taxon>
        <taxon>Desertifilales</taxon>
        <taxon>Desertifilaceae</taxon>
        <taxon>Desertifilum</taxon>
    </lineage>
</organism>
<dbReference type="InterPro" id="IPR012795">
    <property type="entry name" value="tRNA_Ile_lys_synt_N"/>
</dbReference>
<name>A0A1E5QH32_9CYAN</name>
<evidence type="ECO:0000256" key="3">
    <source>
        <dbReference type="ARBA" id="ARBA00022694"/>
    </source>
</evidence>
<proteinExistence type="inferred from homology"/>
<dbReference type="AlphaFoldDB" id="A0A1E5QH32"/>
<keyword evidence="1 7" id="KW-0963">Cytoplasm</keyword>
<dbReference type="Gene3D" id="1.20.59.20">
    <property type="match status" value="1"/>
</dbReference>
<feature type="domain" description="tRNA(Ile)-lysidine/2-thiocytidine synthase N-terminal" evidence="8">
    <location>
        <begin position="26"/>
        <end position="202"/>
    </location>
</feature>
<evidence type="ECO:0000259" key="8">
    <source>
        <dbReference type="Pfam" id="PF01171"/>
    </source>
</evidence>
<dbReference type="Pfam" id="PF09179">
    <property type="entry name" value="TilS"/>
    <property type="match status" value="1"/>
</dbReference>
<dbReference type="SUPFAM" id="SSF52402">
    <property type="entry name" value="Adenine nucleotide alpha hydrolases-like"/>
    <property type="match status" value="1"/>
</dbReference>
<dbReference type="GO" id="GO:0006400">
    <property type="term" value="P:tRNA modification"/>
    <property type="evidence" value="ECO:0007669"/>
    <property type="project" value="UniProtKB-UniRule"/>
</dbReference>
<dbReference type="PANTHER" id="PTHR43033">
    <property type="entry name" value="TRNA(ILE)-LYSIDINE SYNTHASE-RELATED"/>
    <property type="match status" value="1"/>
</dbReference>
<dbReference type="PANTHER" id="PTHR43033:SF1">
    <property type="entry name" value="TRNA(ILE)-LYSIDINE SYNTHASE-RELATED"/>
    <property type="match status" value="1"/>
</dbReference>
<dbReference type="STRING" id="1781255.BH720_16970"/>
<dbReference type="RefSeq" id="WP_069968413.1">
    <property type="nucleotide sequence ID" value="NZ_CM124774.1"/>
</dbReference>
<dbReference type="EC" id="6.3.4.19" evidence="7"/>
<dbReference type="Gene3D" id="3.40.50.620">
    <property type="entry name" value="HUPs"/>
    <property type="match status" value="1"/>
</dbReference>
<evidence type="ECO:0000256" key="6">
    <source>
        <dbReference type="ARBA" id="ARBA00048539"/>
    </source>
</evidence>
<comment type="function">
    <text evidence="7">Ligates lysine onto the cytidine present at position 34 of the AUA codon-specific tRNA(Ile) that contains the anticodon CAU, in an ATP-dependent manner. Cytidine is converted to lysidine, thus changing the amino acid specificity of the tRNA from methionine to isoleucine.</text>
</comment>
<dbReference type="OrthoDB" id="9807403at2"/>
<feature type="binding site" evidence="7">
    <location>
        <begin position="31"/>
        <end position="36"/>
    </location>
    <ligand>
        <name>ATP</name>
        <dbReference type="ChEBI" id="CHEBI:30616"/>
    </ligand>
</feature>
<comment type="caution">
    <text evidence="10">The sequence shown here is derived from an EMBL/GenBank/DDBJ whole genome shotgun (WGS) entry which is preliminary data.</text>
</comment>
<evidence type="ECO:0000256" key="7">
    <source>
        <dbReference type="HAMAP-Rule" id="MF_01161"/>
    </source>
</evidence>
<dbReference type="InterPro" id="IPR012094">
    <property type="entry name" value="tRNA_Ile_lys_synt"/>
</dbReference>
<keyword evidence="4 7" id="KW-0547">Nucleotide-binding</keyword>
<dbReference type="EMBL" id="MJGC01000076">
    <property type="protein sequence ID" value="OEJ73996.1"/>
    <property type="molecule type" value="Genomic_DNA"/>
</dbReference>
<dbReference type="InterPro" id="IPR014729">
    <property type="entry name" value="Rossmann-like_a/b/a_fold"/>
</dbReference>
<dbReference type="GO" id="GO:0005524">
    <property type="term" value="F:ATP binding"/>
    <property type="evidence" value="ECO:0007669"/>
    <property type="project" value="UniProtKB-UniRule"/>
</dbReference>
<comment type="similarity">
    <text evidence="7">Belongs to the tRNA(Ile)-lysidine synthase family.</text>
</comment>
<comment type="domain">
    <text evidence="7">The N-terminal region contains the highly conserved SGGXDS motif, predicted to be a P-loop motif involved in ATP binding.</text>
</comment>
<dbReference type="Pfam" id="PF01171">
    <property type="entry name" value="ATP_bind_3"/>
    <property type="match status" value="1"/>
</dbReference>
<dbReference type="InterPro" id="IPR015262">
    <property type="entry name" value="tRNA_Ile_lys_synt_subst-bd"/>
</dbReference>
<dbReference type="HAMAP" id="MF_01161">
    <property type="entry name" value="tRNA_Ile_lys_synt"/>
    <property type="match status" value="1"/>
</dbReference>
<protein>
    <recommendedName>
        <fullName evidence="7">tRNA(Ile)-lysidine synthase</fullName>
        <ecNumber evidence="7">6.3.4.19</ecNumber>
    </recommendedName>
    <alternativeName>
        <fullName evidence="7">tRNA(Ile)-2-lysyl-cytidine synthase</fullName>
    </alternativeName>
    <alternativeName>
        <fullName evidence="7">tRNA(Ile)-lysidine synthetase</fullName>
    </alternativeName>
</protein>